<dbReference type="Proteomes" id="UP000784294">
    <property type="component" value="Unassembled WGS sequence"/>
</dbReference>
<feature type="compositionally biased region" description="Polar residues" evidence="1">
    <location>
        <begin position="15"/>
        <end position="52"/>
    </location>
</feature>
<feature type="compositionally biased region" description="Low complexity" evidence="1">
    <location>
        <begin position="413"/>
        <end position="455"/>
    </location>
</feature>
<name>A0A3S5BQW7_9PLAT</name>
<feature type="compositionally biased region" description="Low complexity" evidence="1">
    <location>
        <begin position="259"/>
        <end position="269"/>
    </location>
</feature>
<feature type="compositionally biased region" description="Low complexity" evidence="1">
    <location>
        <begin position="379"/>
        <end position="392"/>
    </location>
</feature>
<dbReference type="Gene3D" id="3.40.50.10190">
    <property type="entry name" value="BRCT domain"/>
    <property type="match status" value="1"/>
</dbReference>
<feature type="compositionally biased region" description="Basic residues" evidence="1">
    <location>
        <begin position="456"/>
        <end position="470"/>
    </location>
</feature>
<feature type="non-terminal residue" evidence="3">
    <location>
        <position position="640"/>
    </location>
</feature>
<dbReference type="AlphaFoldDB" id="A0A3S5BQW7"/>
<comment type="caution">
    <text evidence="3">The sequence shown here is derived from an EMBL/GenBank/DDBJ whole genome shotgun (WGS) entry which is preliminary data.</text>
</comment>
<feature type="region of interest" description="Disordered" evidence="1">
    <location>
        <begin position="87"/>
        <end position="143"/>
    </location>
</feature>
<evidence type="ECO:0000313" key="4">
    <source>
        <dbReference type="Proteomes" id="UP000784294"/>
    </source>
</evidence>
<sequence length="640" mass="69334">MVRPSVLQLAPHPNAATSSHLQTGQPLPQTTVSQKQLTGHQASPIVSASGGATNLPVAPGPSNPRQLAPAGSASICNNISQSIGQTISSMQGSGSISPAQHHPAFIPLRPSSGIATPGQSGQLQPSSSSSQFVSPSQSAQSGIASAVPIRPGPVQQTVQQQQQQVQQQQIYQQVQQASPHPSGPGGAQHLLGPNGNILSPLNAQHRPPGSSGGTATTATCLHYQQVAATGVSMVQHTQQMQQQNVRGVQFRQAAHSGDQQMQQHQGQQQSGPRAVQILGQQQQQQHQHSGHLSISLGPCHPLCYSVMGSLSQQVVACGLPLSGHSGPTLMVSGPPGQAQQSHSTGHPGQLVLQAQRPGLSCLVSPGDSNHPSHHHLAQHHQQQQQHGHSQLLTPTGHHLPASHTHSHSPSGAQQQHSHVQSQIQQQQQTQQRHLHPLQQPTPQQQLYQNVGQQHPHASHPSHTHLHHYHQQPHSFQQHHHESAQIMKHSTTQLHQQAAHLHPTQQHRPGLMIHQPQQASMQQAQQQPSQQSQHHPSAASHQHHQYQPQIQQQPQPPPPGSLLPAHYGHAGSPLPQTREDCLTGCVFLLLGYQRSHSEEQRQIWRLIIRTYGGEVALHYQADRVTHLVVDWQLEDPELFKQ</sequence>
<organism evidence="3 4">
    <name type="scientific">Protopolystoma xenopodis</name>
    <dbReference type="NCBI Taxonomy" id="117903"/>
    <lineage>
        <taxon>Eukaryota</taxon>
        <taxon>Metazoa</taxon>
        <taxon>Spiralia</taxon>
        <taxon>Lophotrochozoa</taxon>
        <taxon>Platyhelminthes</taxon>
        <taxon>Monogenea</taxon>
        <taxon>Polyopisthocotylea</taxon>
        <taxon>Polystomatidea</taxon>
        <taxon>Polystomatidae</taxon>
        <taxon>Protopolystoma</taxon>
    </lineage>
</organism>
<dbReference type="PROSITE" id="PS50172">
    <property type="entry name" value="BRCT"/>
    <property type="match status" value="1"/>
</dbReference>
<feature type="compositionally biased region" description="Polar residues" evidence="1">
    <location>
        <begin position="87"/>
        <end position="98"/>
    </location>
</feature>
<protein>
    <recommendedName>
        <fullName evidence="2">BRCT domain-containing protein</fullName>
    </recommendedName>
</protein>
<keyword evidence="4" id="KW-1185">Reference proteome</keyword>
<feature type="region of interest" description="Disordered" evidence="1">
    <location>
        <begin position="169"/>
        <end position="216"/>
    </location>
</feature>
<dbReference type="SUPFAM" id="SSF52113">
    <property type="entry name" value="BRCT domain"/>
    <property type="match status" value="1"/>
</dbReference>
<feature type="compositionally biased region" description="Low complexity" evidence="1">
    <location>
        <begin position="513"/>
        <end position="552"/>
    </location>
</feature>
<feature type="region of interest" description="Disordered" evidence="1">
    <location>
        <begin position="359"/>
        <end position="573"/>
    </location>
</feature>
<feature type="region of interest" description="Disordered" evidence="1">
    <location>
        <begin position="246"/>
        <end position="292"/>
    </location>
</feature>
<dbReference type="OrthoDB" id="342264at2759"/>
<feature type="region of interest" description="Disordered" evidence="1">
    <location>
        <begin position="1"/>
        <end position="71"/>
    </location>
</feature>
<dbReference type="InterPro" id="IPR001357">
    <property type="entry name" value="BRCT_dom"/>
</dbReference>
<feature type="compositionally biased region" description="Low complexity" evidence="1">
    <location>
        <begin position="276"/>
        <end position="292"/>
    </location>
</feature>
<reference evidence="3" key="1">
    <citation type="submission" date="2018-11" db="EMBL/GenBank/DDBJ databases">
        <authorList>
            <consortium name="Pathogen Informatics"/>
        </authorList>
    </citation>
    <scope>NUCLEOTIDE SEQUENCE</scope>
</reference>
<feature type="domain" description="BRCT" evidence="2">
    <location>
        <begin position="576"/>
        <end position="640"/>
    </location>
</feature>
<dbReference type="Pfam" id="PF00533">
    <property type="entry name" value="BRCT"/>
    <property type="match status" value="1"/>
</dbReference>
<evidence type="ECO:0000256" key="1">
    <source>
        <dbReference type="SAM" id="MobiDB-lite"/>
    </source>
</evidence>
<gene>
    <name evidence="3" type="ORF">PXEA_LOCUS7599</name>
</gene>
<proteinExistence type="predicted"/>
<evidence type="ECO:0000313" key="3">
    <source>
        <dbReference type="EMBL" id="VEL14159.1"/>
    </source>
</evidence>
<accession>A0A3S5BQW7</accession>
<dbReference type="EMBL" id="CAAALY010020178">
    <property type="protein sequence ID" value="VEL14159.1"/>
    <property type="molecule type" value="Genomic_DNA"/>
</dbReference>
<dbReference type="InterPro" id="IPR036420">
    <property type="entry name" value="BRCT_dom_sf"/>
</dbReference>
<evidence type="ECO:0000259" key="2">
    <source>
        <dbReference type="PROSITE" id="PS50172"/>
    </source>
</evidence>
<feature type="compositionally biased region" description="Low complexity" evidence="1">
    <location>
        <begin position="119"/>
        <end position="141"/>
    </location>
</feature>